<sequence>PSPENDELPFRPPRPSELRPPRWGFFPRLLPFRPPLFLSSVSVVGALSCDCDLAISAARIDE</sequence>
<dbReference type="Proteomes" id="UP000265520">
    <property type="component" value="Unassembled WGS sequence"/>
</dbReference>
<dbReference type="EMBL" id="LXQA010387452">
    <property type="protein sequence ID" value="MCI48508.1"/>
    <property type="molecule type" value="Genomic_DNA"/>
</dbReference>
<evidence type="ECO:0000313" key="2">
    <source>
        <dbReference type="Proteomes" id="UP000265520"/>
    </source>
</evidence>
<accession>A0A392SHY3</accession>
<organism evidence="1 2">
    <name type="scientific">Trifolium medium</name>
    <dbReference type="NCBI Taxonomy" id="97028"/>
    <lineage>
        <taxon>Eukaryota</taxon>
        <taxon>Viridiplantae</taxon>
        <taxon>Streptophyta</taxon>
        <taxon>Embryophyta</taxon>
        <taxon>Tracheophyta</taxon>
        <taxon>Spermatophyta</taxon>
        <taxon>Magnoliopsida</taxon>
        <taxon>eudicotyledons</taxon>
        <taxon>Gunneridae</taxon>
        <taxon>Pentapetalae</taxon>
        <taxon>rosids</taxon>
        <taxon>fabids</taxon>
        <taxon>Fabales</taxon>
        <taxon>Fabaceae</taxon>
        <taxon>Papilionoideae</taxon>
        <taxon>50 kb inversion clade</taxon>
        <taxon>NPAAA clade</taxon>
        <taxon>Hologalegina</taxon>
        <taxon>IRL clade</taxon>
        <taxon>Trifolieae</taxon>
        <taxon>Trifolium</taxon>
    </lineage>
</organism>
<protein>
    <submittedName>
        <fullName evidence="1">Uncharacterized protein</fullName>
    </submittedName>
</protein>
<reference evidence="1 2" key="1">
    <citation type="journal article" date="2018" name="Front. Plant Sci.">
        <title>Red Clover (Trifolium pratense) and Zigzag Clover (T. medium) - A Picture of Genomic Similarities and Differences.</title>
        <authorList>
            <person name="Dluhosova J."/>
            <person name="Istvanek J."/>
            <person name="Nedelnik J."/>
            <person name="Repkova J."/>
        </authorList>
    </citation>
    <scope>NUCLEOTIDE SEQUENCE [LARGE SCALE GENOMIC DNA]</scope>
    <source>
        <strain evidence="2">cv. 10/8</strain>
        <tissue evidence="1">Leaf</tissue>
    </source>
</reference>
<evidence type="ECO:0000313" key="1">
    <source>
        <dbReference type="EMBL" id="MCI48508.1"/>
    </source>
</evidence>
<name>A0A392SHY3_9FABA</name>
<feature type="non-terminal residue" evidence="1">
    <location>
        <position position="1"/>
    </location>
</feature>
<proteinExistence type="predicted"/>
<keyword evidence="2" id="KW-1185">Reference proteome</keyword>
<comment type="caution">
    <text evidence="1">The sequence shown here is derived from an EMBL/GenBank/DDBJ whole genome shotgun (WGS) entry which is preliminary data.</text>
</comment>
<dbReference type="AlphaFoldDB" id="A0A392SHY3"/>